<name>A0A1R3L006_9ROSI</name>
<dbReference type="EMBL" id="AWUE01007879">
    <property type="protein sequence ID" value="OMP12685.1"/>
    <property type="molecule type" value="Genomic_DNA"/>
</dbReference>
<proteinExistence type="predicted"/>
<evidence type="ECO:0000313" key="2">
    <source>
        <dbReference type="Proteomes" id="UP000187203"/>
    </source>
</evidence>
<dbReference type="Proteomes" id="UP000187203">
    <property type="component" value="Unassembled WGS sequence"/>
</dbReference>
<comment type="caution">
    <text evidence="1">The sequence shown here is derived from an EMBL/GenBank/DDBJ whole genome shotgun (WGS) entry which is preliminary data.</text>
</comment>
<gene>
    <name evidence="1" type="ORF">COLO4_02879</name>
</gene>
<accession>A0A1R3L006</accession>
<evidence type="ECO:0000313" key="1">
    <source>
        <dbReference type="EMBL" id="OMP12685.1"/>
    </source>
</evidence>
<protein>
    <submittedName>
        <fullName evidence="1">Uncharacterized protein</fullName>
    </submittedName>
</protein>
<keyword evidence="2" id="KW-1185">Reference proteome</keyword>
<reference evidence="2" key="1">
    <citation type="submission" date="2013-09" db="EMBL/GenBank/DDBJ databases">
        <title>Corchorus olitorius genome sequencing.</title>
        <authorList>
            <person name="Alam M."/>
            <person name="Haque M.S."/>
            <person name="Islam M.S."/>
            <person name="Emdad E.M."/>
            <person name="Islam M.M."/>
            <person name="Ahmed B."/>
            <person name="Halim A."/>
            <person name="Hossen Q.M.M."/>
            <person name="Hossain M.Z."/>
            <person name="Ahmed R."/>
            <person name="Khan M.M."/>
            <person name="Islam R."/>
            <person name="Rashid M.M."/>
            <person name="Khan S.A."/>
            <person name="Rahman M.S."/>
            <person name="Alam M."/>
            <person name="Yahiya A.S."/>
            <person name="Khan M.S."/>
            <person name="Azam M.S."/>
            <person name="Haque T."/>
            <person name="Lashkar M.Z.H."/>
            <person name="Akhand A.I."/>
            <person name="Morshed G."/>
            <person name="Roy S."/>
            <person name="Uddin K.S."/>
            <person name="Rabeya T."/>
            <person name="Hossain A.S."/>
            <person name="Chowdhury A."/>
            <person name="Snigdha A.R."/>
            <person name="Mortoza M.S."/>
            <person name="Matin S.A."/>
            <person name="Hoque S.M.E."/>
            <person name="Islam M.K."/>
            <person name="Roy D.K."/>
            <person name="Haider R."/>
            <person name="Moosa M.M."/>
            <person name="Elias S.M."/>
            <person name="Hasan A.M."/>
            <person name="Jahan S."/>
            <person name="Shafiuddin M."/>
            <person name="Mahmood N."/>
            <person name="Shommy N.S."/>
        </authorList>
    </citation>
    <scope>NUCLEOTIDE SEQUENCE [LARGE SCALE GENOMIC DNA]</scope>
    <source>
        <strain evidence="2">cv. O-4</strain>
    </source>
</reference>
<dbReference type="AlphaFoldDB" id="A0A1R3L006"/>
<sequence length="58" mass="6182">MIECTVEGGAIEEEYAAAESAAGIRKSAGQIANPNFPRLREGYRPLLASCTAGLSRRK</sequence>
<organism evidence="1 2">
    <name type="scientific">Corchorus olitorius</name>
    <dbReference type="NCBI Taxonomy" id="93759"/>
    <lineage>
        <taxon>Eukaryota</taxon>
        <taxon>Viridiplantae</taxon>
        <taxon>Streptophyta</taxon>
        <taxon>Embryophyta</taxon>
        <taxon>Tracheophyta</taxon>
        <taxon>Spermatophyta</taxon>
        <taxon>Magnoliopsida</taxon>
        <taxon>eudicotyledons</taxon>
        <taxon>Gunneridae</taxon>
        <taxon>Pentapetalae</taxon>
        <taxon>rosids</taxon>
        <taxon>malvids</taxon>
        <taxon>Malvales</taxon>
        <taxon>Malvaceae</taxon>
        <taxon>Grewioideae</taxon>
        <taxon>Apeibeae</taxon>
        <taxon>Corchorus</taxon>
    </lineage>
</organism>